<dbReference type="GO" id="GO:0005576">
    <property type="term" value="C:extracellular region"/>
    <property type="evidence" value="ECO:0007669"/>
    <property type="project" value="UniProtKB-SubCell"/>
</dbReference>
<keyword evidence="6" id="KW-1185">Reference proteome</keyword>
<evidence type="ECO:0000313" key="6">
    <source>
        <dbReference type="Proteomes" id="UP000655225"/>
    </source>
</evidence>
<dbReference type="InterPro" id="IPR039271">
    <property type="entry name" value="Kiwellin-like"/>
</dbReference>
<dbReference type="PANTHER" id="PTHR33191">
    <property type="entry name" value="RIPENING-RELATED PROTEIN 2-RELATED"/>
    <property type="match status" value="1"/>
</dbReference>
<dbReference type="PANTHER" id="PTHR33191:SF9">
    <property type="entry name" value="RIPENING-RELATED PROTEIN 2-RELATED"/>
    <property type="match status" value="1"/>
</dbReference>
<organism evidence="5 6">
    <name type="scientific">Tetracentron sinense</name>
    <name type="common">Spur-leaf</name>
    <dbReference type="NCBI Taxonomy" id="13715"/>
    <lineage>
        <taxon>Eukaryota</taxon>
        <taxon>Viridiplantae</taxon>
        <taxon>Streptophyta</taxon>
        <taxon>Embryophyta</taxon>
        <taxon>Tracheophyta</taxon>
        <taxon>Spermatophyta</taxon>
        <taxon>Magnoliopsida</taxon>
        <taxon>Trochodendrales</taxon>
        <taxon>Trochodendraceae</taxon>
        <taxon>Tetracentron</taxon>
    </lineage>
</organism>
<evidence type="ECO:0000313" key="5">
    <source>
        <dbReference type="EMBL" id="KAF8397715.1"/>
    </source>
</evidence>
<gene>
    <name evidence="5" type="ORF">HHK36_016637</name>
</gene>
<comment type="caution">
    <text evidence="5">The sequence shown here is derived from an EMBL/GenBank/DDBJ whole genome shotgun (WGS) entry which is preliminary data.</text>
</comment>
<dbReference type="OMA" id="HNNTERI"/>
<protein>
    <submittedName>
        <fullName evidence="5">Uncharacterized protein</fullName>
    </submittedName>
</protein>
<dbReference type="Proteomes" id="UP000655225">
    <property type="component" value="Unassembled WGS sequence"/>
</dbReference>
<sequence>MLPGRPGSPTPPNNGCKQSGTITCKGKTYSTYTCSPPVIGSTRAHLTNNDFSEGGDGGGPSKCDYSYHANTERIVALSTGWYNNNRRCGKMIGITTRNGKSVIAKVVDECDLMHGCDKEHEGQPPCHNNIVDGSNAVWSGLGLDKNVGVVDITWITAGNGKSVIAKVVDECDSMHGCDKEHACQPPCRNSIVDGSDAVWSALGLDKNVGVVDNTWSMAYGLANY</sequence>
<reference evidence="5 6" key="1">
    <citation type="submission" date="2020-04" db="EMBL/GenBank/DDBJ databases">
        <title>Plant Genome Project.</title>
        <authorList>
            <person name="Zhang R.-G."/>
        </authorList>
    </citation>
    <scope>NUCLEOTIDE SEQUENCE [LARGE SCALE GENOMIC DNA]</scope>
    <source>
        <strain evidence="5">YNK0</strain>
        <tissue evidence="5">Leaf</tissue>
    </source>
</reference>
<comment type="subcellular location">
    <subcellularLocation>
        <location evidence="1">Secreted</location>
    </subcellularLocation>
</comment>
<evidence type="ECO:0000256" key="4">
    <source>
        <dbReference type="ARBA" id="ARBA00022729"/>
    </source>
</evidence>
<evidence type="ECO:0000256" key="3">
    <source>
        <dbReference type="ARBA" id="ARBA00022525"/>
    </source>
</evidence>
<dbReference type="SUPFAM" id="SSF50685">
    <property type="entry name" value="Barwin-like endoglucanases"/>
    <property type="match status" value="2"/>
</dbReference>
<proteinExistence type="inferred from homology"/>
<dbReference type="CDD" id="cd22270">
    <property type="entry name" value="DPBB_kiwellin-like"/>
    <property type="match status" value="1"/>
</dbReference>
<keyword evidence="3" id="KW-0964">Secreted</keyword>
<evidence type="ECO:0000256" key="1">
    <source>
        <dbReference type="ARBA" id="ARBA00004613"/>
    </source>
</evidence>
<dbReference type="AlphaFoldDB" id="A0A834YZW0"/>
<name>A0A834YZW0_TETSI</name>
<accession>A0A834YZW0</accession>
<dbReference type="EMBL" id="JABCRI010000011">
    <property type="protein sequence ID" value="KAF8397715.1"/>
    <property type="molecule type" value="Genomic_DNA"/>
</dbReference>
<dbReference type="Pfam" id="PF24300">
    <property type="entry name" value="KWL1"/>
    <property type="match status" value="2"/>
</dbReference>
<comment type="similarity">
    <text evidence="2">Belongs to the kiwellin family.</text>
</comment>
<keyword evidence="4" id="KW-0732">Signal</keyword>
<dbReference type="InterPro" id="IPR036908">
    <property type="entry name" value="RlpA-like_sf"/>
</dbReference>
<dbReference type="OrthoDB" id="406505at2759"/>
<evidence type="ECO:0000256" key="2">
    <source>
        <dbReference type="ARBA" id="ARBA00005592"/>
    </source>
</evidence>
<dbReference type="Gene3D" id="2.40.40.10">
    <property type="entry name" value="RlpA-like domain"/>
    <property type="match status" value="2"/>
</dbReference>